<proteinExistence type="predicted"/>
<organism evidence="2 3">
    <name type="scientific">Serratia quinivorans</name>
    <dbReference type="NCBI Taxonomy" id="137545"/>
    <lineage>
        <taxon>Bacteria</taxon>
        <taxon>Pseudomonadati</taxon>
        <taxon>Pseudomonadota</taxon>
        <taxon>Gammaproteobacteria</taxon>
        <taxon>Enterobacterales</taxon>
        <taxon>Yersiniaceae</taxon>
        <taxon>Serratia</taxon>
    </lineage>
</organism>
<protein>
    <submittedName>
        <fullName evidence="2">Uncharacterized protein</fullName>
    </submittedName>
</protein>
<keyword evidence="1" id="KW-0472">Membrane</keyword>
<sequence length="44" mass="4859">MWDEVTEWLYDLTPFIVPVALVVLLVVIATAALIVVGDLWGSDD</sequence>
<dbReference type="AlphaFoldDB" id="A0A379YFB1"/>
<reference evidence="2 3" key="1">
    <citation type="submission" date="2018-06" db="EMBL/GenBank/DDBJ databases">
        <authorList>
            <consortium name="Pathogen Informatics"/>
            <person name="Doyle S."/>
        </authorList>
    </citation>
    <scope>NUCLEOTIDE SEQUENCE [LARGE SCALE GENOMIC DNA]</scope>
    <source>
        <strain evidence="2 3">NCTC11544</strain>
    </source>
</reference>
<dbReference type="RefSeq" id="WP_261437962.1">
    <property type="nucleotide sequence ID" value="NZ_CAMKUF010000001.1"/>
</dbReference>
<keyword evidence="1" id="KW-0812">Transmembrane</keyword>
<dbReference type="Proteomes" id="UP000255529">
    <property type="component" value="Unassembled WGS sequence"/>
</dbReference>
<evidence type="ECO:0000256" key="1">
    <source>
        <dbReference type="SAM" id="Phobius"/>
    </source>
</evidence>
<gene>
    <name evidence="2" type="ORF">NCTC11544_00271</name>
</gene>
<evidence type="ECO:0000313" key="3">
    <source>
        <dbReference type="Proteomes" id="UP000255529"/>
    </source>
</evidence>
<feature type="transmembrane region" description="Helical" evidence="1">
    <location>
        <begin position="15"/>
        <end position="40"/>
    </location>
</feature>
<dbReference type="EMBL" id="UGYN01000002">
    <property type="protein sequence ID" value="SUI43835.1"/>
    <property type="molecule type" value="Genomic_DNA"/>
</dbReference>
<accession>A0A379YFB1</accession>
<name>A0A379YFB1_9GAMM</name>
<evidence type="ECO:0000313" key="2">
    <source>
        <dbReference type="EMBL" id="SUI43835.1"/>
    </source>
</evidence>
<keyword evidence="1" id="KW-1133">Transmembrane helix</keyword>